<dbReference type="Proteomes" id="UP000188235">
    <property type="component" value="Chromosome"/>
</dbReference>
<dbReference type="Pfam" id="PF10094">
    <property type="entry name" value="DUF2332"/>
    <property type="match status" value="1"/>
</dbReference>
<dbReference type="AlphaFoldDB" id="A0A1Q2CU11"/>
<keyword evidence="2" id="KW-1185">Reference proteome</keyword>
<dbReference type="InterPro" id="IPR011200">
    <property type="entry name" value="UCP012608"/>
</dbReference>
<organism evidence="1 2">
    <name type="scientific">Tessaracoccus flavescens</name>
    <dbReference type="NCBI Taxonomy" id="399497"/>
    <lineage>
        <taxon>Bacteria</taxon>
        <taxon>Bacillati</taxon>
        <taxon>Actinomycetota</taxon>
        <taxon>Actinomycetes</taxon>
        <taxon>Propionibacteriales</taxon>
        <taxon>Propionibacteriaceae</taxon>
        <taxon>Tessaracoccus</taxon>
    </lineage>
</organism>
<protein>
    <recommendedName>
        <fullName evidence="3">DUF2332 domain-containing protein</fullName>
    </recommendedName>
</protein>
<reference evidence="1 2" key="1">
    <citation type="journal article" date="2008" name="Int. J. Syst. Evol. Microbiol.">
        <title>Tessaracoccus flavescens sp. nov., isolated from marine sediment.</title>
        <authorList>
            <person name="Lee D.W."/>
            <person name="Lee S.D."/>
        </authorList>
    </citation>
    <scope>NUCLEOTIDE SEQUENCE [LARGE SCALE GENOMIC DNA]</scope>
    <source>
        <strain evidence="1 2">SST-39T</strain>
    </source>
</reference>
<sequence>MGDQACRATVLAPLIAEAAARMATTRIALIDLGRPAGLNLVVDRARVLYSPGPQLGPVDSTVCAEARVVRGAAPPAAEVPRVVERLLLARSPLSVDQRDVLRRASPPELRDEVDRQLDMLTSLPVHRVAGDPVANLPAAIASVRADVTPMVMTTWTVARLSRPRRAELLSAVTGAGRPVAWVSAEGVGVAPSIPTYGDRPASGHSILGILTTGEDSTTATAVGRCWSRGAILSWLG</sequence>
<proteinExistence type="predicted"/>
<evidence type="ECO:0000313" key="1">
    <source>
        <dbReference type="EMBL" id="AQP49587.1"/>
    </source>
</evidence>
<dbReference type="OrthoDB" id="8899077at2"/>
<evidence type="ECO:0008006" key="3">
    <source>
        <dbReference type="Google" id="ProtNLM"/>
    </source>
</evidence>
<accession>A0A1Q2CU11</accession>
<dbReference type="KEGG" id="tfa:BW733_00785"/>
<dbReference type="RefSeq" id="WP_077347028.1">
    <property type="nucleotide sequence ID" value="NZ_CP019607.1"/>
</dbReference>
<dbReference type="STRING" id="399497.BW733_00785"/>
<dbReference type="EMBL" id="CP019607">
    <property type="protein sequence ID" value="AQP49587.1"/>
    <property type="molecule type" value="Genomic_DNA"/>
</dbReference>
<name>A0A1Q2CU11_9ACTN</name>
<evidence type="ECO:0000313" key="2">
    <source>
        <dbReference type="Proteomes" id="UP000188235"/>
    </source>
</evidence>
<gene>
    <name evidence="1" type="ORF">BW733_00785</name>
</gene>